<evidence type="ECO:0008006" key="3">
    <source>
        <dbReference type="Google" id="ProtNLM"/>
    </source>
</evidence>
<dbReference type="Proteomes" id="UP000266292">
    <property type="component" value="Chromosome"/>
</dbReference>
<protein>
    <recommendedName>
        <fullName evidence="3">Sugar-binding protein</fullName>
    </recommendedName>
</protein>
<reference evidence="2" key="1">
    <citation type="submission" date="2017-05" db="EMBL/GenBank/DDBJ databases">
        <authorList>
            <person name="Ray J."/>
            <person name="Price M."/>
            <person name="Deutschbauer A."/>
        </authorList>
    </citation>
    <scope>NUCLEOTIDE SEQUENCE [LARGE SCALE GENOMIC DNA]</scope>
    <source>
        <strain evidence="2">DSM 19842</strain>
    </source>
</reference>
<evidence type="ECO:0000313" key="2">
    <source>
        <dbReference type="Proteomes" id="UP000266292"/>
    </source>
</evidence>
<sequence length="169" mass="19850">MYTAPNLITIVSKENLDDYNGHPNKREIILENGLVKQKITYDDAYFWSYTDTIDYYYDAARRLQRTRQRTKHYVIERNYAFDAKGNLRSILGEKKDRYDNTVVGTTEEHFGGYDDKPNPLKGICLWQDLLYLTLSANNFTSYSYRGDKGFRDITWTLAYDENGNADFSK</sequence>
<name>A0A1X9YMA1_9BACT</name>
<dbReference type="AlphaFoldDB" id="A0A1X9YMA1"/>
<dbReference type="KEGG" id="pact:CA264_00255"/>
<evidence type="ECO:0000313" key="1">
    <source>
        <dbReference type="EMBL" id="ARS33992.1"/>
    </source>
</evidence>
<dbReference type="EMBL" id="CP021235">
    <property type="protein sequence ID" value="ARS33992.1"/>
    <property type="molecule type" value="Genomic_DNA"/>
</dbReference>
<accession>A0A1X9YMA1</accession>
<organism evidence="1 2">
    <name type="scientific">Pontibacter actiniarum</name>
    <dbReference type="NCBI Taxonomy" id="323450"/>
    <lineage>
        <taxon>Bacteria</taxon>
        <taxon>Pseudomonadati</taxon>
        <taxon>Bacteroidota</taxon>
        <taxon>Cytophagia</taxon>
        <taxon>Cytophagales</taxon>
        <taxon>Hymenobacteraceae</taxon>
        <taxon>Pontibacter</taxon>
    </lineage>
</organism>
<proteinExistence type="predicted"/>
<gene>
    <name evidence="1" type="ORF">CA264_00255</name>
</gene>
<dbReference type="OrthoDB" id="703951at2"/>
<keyword evidence="2" id="KW-1185">Reference proteome</keyword>